<keyword evidence="1" id="KW-0812">Transmembrane</keyword>
<dbReference type="RefSeq" id="WP_269923368.1">
    <property type="nucleotide sequence ID" value="NZ_JAMKBI010000021.1"/>
</dbReference>
<sequence length="249" mass="28058">MDNLLKSEWYKLRKDRSFWVLILFLFAFAVLYPLTLQSGQGVNGNDYYRGYILSINNEIVRLLPAILAGFFIASEYSMGTMKSIASSGNSRIRIYFAKLTVFSIGSIIILLILPIFMMCASAIYNGFNAMPEWTFYLQSIGLIALYAAAFASIMALFATLLTDSGKAIGFLLLFFGLIGGLLEYLSAKVVFLEPFITHSIFMSFETIITIDQIGHWNSDDVFTFIVVPILTFLVFGFLGSFIFRKQEIK</sequence>
<proteinExistence type="predicted"/>
<accession>A0A9X3RCL0</accession>
<feature type="transmembrane region" description="Helical" evidence="1">
    <location>
        <begin position="168"/>
        <end position="187"/>
    </location>
</feature>
<gene>
    <name evidence="2" type="ORF">M9R61_19025</name>
</gene>
<dbReference type="PANTHER" id="PTHR37305">
    <property type="entry name" value="INTEGRAL MEMBRANE PROTEIN-RELATED"/>
    <property type="match status" value="1"/>
</dbReference>
<feature type="transmembrane region" description="Helical" evidence="1">
    <location>
        <begin position="99"/>
        <end position="124"/>
    </location>
</feature>
<protein>
    <submittedName>
        <fullName evidence="2">ABC transporter permease</fullName>
    </submittedName>
</protein>
<name>A0A9X3RCL0_9BACI</name>
<organism evidence="2 3">
    <name type="scientific">Psychrobacillus psychrodurans</name>
    <dbReference type="NCBI Taxonomy" id="126157"/>
    <lineage>
        <taxon>Bacteria</taxon>
        <taxon>Bacillati</taxon>
        <taxon>Bacillota</taxon>
        <taxon>Bacilli</taxon>
        <taxon>Bacillales</taxon>
        <taxon>Bacillaceae</taxon>
        <taxon>Psychrobacillus</taxon>
    </lineage>
</organism>
<evidence type="ECO:0000313" key="3">
    <source>
        <dbReference type="Proteomes" id="UP001152172"/>
    </source>
</evidence>
<dbReference type="AlphaFoldDB" id="A0A9X3RCL0"/>
<feature type="transmembrane region" description="Helical" evidence="1">
    <location>
        <begin position="221"/>
        <end position="243"/>
    </location>
</feature>
<comment type="caution">
    <text evidence="2">The sequence shown here is derived from an EMBL/GenBank/DDBJ whole genome shotgun (WGS) entry which is preliminary data.</text>
</comment>
<dbReference type="Proteomes" id="UP001152172">
    <property type="component" value="Unassembled WGS sequence"/>
</dbReference>
<reference evidence="2" key="1">
    <citation type="submission" date="2022-05" db="EMBL/GenBank/DDBJ databases">
        <authorList>
            <person name="Colautti A."/>
            <person name="Iacumin L."/>
        </authorList>
    </citation>
    <scope>NUCLEOTIDE SEQUENCE</scope>
    <source>
        <strain evidence="2">DSM 30747</strain>
    </source>
</reference>
<dbReference type="Pfam" id="PF12730">
    <property type="entry name" value="ABC2_membrane_4"/>
    <property type="match status" value="1"/>
</dbReference>
<keyword evidence="1" id="KW-0472">Membrane</keyword>
<dbReference type="PANTHER" id="PTHR37305:SF1">
    <property type="entry name" value="MEMBRANE PROTEIN"/>
    <property type="match status" value="1"/>
</dbReference>
<evidence type="ECO:0000313" key="2">
    <source>
        <dbReference type="EMBL" id="MCZ8535397.1"/>
    </source>
</evidence>
<evidence type="ECO:0000256" key="1">
    <source>
        <dbReference type="SAM" id="Phobius"/>
    </source>
</evidence>
<keyword evidence="3" id="KW-1185">Reference proteome</keyword>
<feature type="transmembrane region" description="Helical" evidence="1">
    <location>
        <begin position="59"/>
        <end position="78"/>
    </location>
</feature>
<feature type="transmembrane region" description="Helical" evidence="1">
    <location>
        <begin position="18"/>
        <end position="39"/>
    </location>
</feature>
<keyword evidence="1" id="KW-1133">Transmembrane helix</keyword>
<dbReference type="EMBL" id="JAMKBI010000021">
    <property type="protein sequence ID" value="MCZ8535397.1"/>
    <property type="molecule type" value="Genomic_DNA"/>
</dbReference>
<feature type="transmembrane region" description="Helical" evidence="1">
    <location>
        <begin position="136"/>
        <end position="161"/>
    </location>
</feature>